<dbReference type="GO" id="GO:0003677">
    <property type="term" value="F:DNA binding"/>
    <property type="evidence" value="ECO:0007669"/>
    <property type="project" value="UniProtKB-UniRule"/>
</dbReference>
<gene>
    <name evidence="8" type="primary">ihfA</name>
    <name evidence="8" type="synonym">himA</name>
    <name evidence="11" type="ORF">F1189_20020</name>
</gene>
<name>A0A5M6IPQ8_9PROT</name>
<evidence type="ECO:0000313" key="12">
    <source>
        <dbReference type="Proteomes" id="UP000325255"/>
    </source>
</evidence>
<keyword evidence="5 8" id="KW-0238">DNA-binding</keyword>
<dbReference type="CDD" id="cd13835">
    <property type="entry name" value="IHF_A"/>
    <property type="match status" value="1"/>
</dbReference>
<keyword evidence="6 8" id="KW-0804">Transcription</keyword>
<dbReference type="PRINTS" id="PR01727">
    <property type="entry name" value="DNABINDINGHU"/>
</dbReference>
<dbReference type="Pfam" id="PF00216">
    <property type="entry name" value="Bac_DNA_binding"/>
    <property type="match status" value="1"/>
</dbReference>
<dbReference type="InterPro" id="IPR020816">
    <property type="entry name" value="Histone-like_DNA-bd_CS"/>
</dbReference>
<dbReference type="GO" id="GO:0006355">
    <property type="term" value="P:regulation of DNA-templated transcription"/>
    <property type="evidence" value="ECO:0007669"/>
    <property type="project" value="UniProtKB-UniRule"/>
</dbReference>
<evidence type="ECO:0000256" key="4">
    <source>
        <dbReference type="ARBA" id="ARBA00023015"/>
    </source>
</evidence>
<evidence type="ECO:0000256" key="3">
    <source>
        <dbReference type="ARBA" id="ARBA00022845"/>
    </source>
</evidence>
<evidence type="ECO:0000313" key="11">
    <source>
        <dbReference type="EMBL" id="KAA5610270.1"/>
    </source>
</evidence>
<evidence type="ECO:0000256" key="10">
    <source>
        <dbReference type="RuleBase" id="RU004485"/>
    </source>
</evidence>
<evidence type="ECO:0000256" key="5">
    <source>
        <dbReference type="ARBA" id="ARBA00023125"/>
    </source>
</evidence>
<dbReference type="InterPro" id="IPR005684">
    <property type="entry name" value="IHF_alpha"/>
</dbReference>
<evidence type="ECO:0000256" key="6">
    <source>
        <dbReference type="ARBA" id="ARBA00023163"/>
    </source>
</evidence>
<dbReference type="InterPro" id="IPR000119">
    <property type="entry name" value="Hist_DNA-bd"/>
</dbReference>
<evidence type="ECO:0000256" key="2">
    <source>
        <dbReference type="ARBA" id="ARBA00018329"/>
    </source>
</evidence>
<dbReference type="Proteomes" id="UP000325255">
    <property type="component" value="Unassembled WGS sequence"/>
</dbReference>
<organism evidence="11 12">
    <name type="scientific">Rhodovastum atsumiense</name>
    <dbReference type="NCBI Taxonomy" id="504468"/>
    <lineage>
        <taxon>Bacteria</taxon>
        <taxon>Pseudomonadati</taxon>
        <taxon>Pseudomonadota</taxon>
        <taxon>Alphaproteobacteria</taxon>
        <taxon>Acetobacterales</taxon>
        <taxon>Acetobacteraceae</taxon>
        <taxon>Rhodovastum</taxon>
    </lineage>
</organism>
<evidence type="ECO:0000256" key="9">
    <source>
        <dbReference type="RuleBase" id="RU003939"/>
    </source>
</evidence>
<dbReference type="Gene3D" id="4.10.520.10">
    <property type="entry name" value="IHF-like DNA-binding proteins"/>
    <property type="match status" value="1"/>
</dbReference>
<comment type="function">
    <text evidence="8 10">This protein is one of the two subunits of integration host factor, a specific DNA-binding protein that functions in genetic recombination as well as in transcriptional and translational control.</text>
</comment>
<keyword evidence="4 8" id="KW-0805">Transcription regulation</keyword>
<dbReference type="EMBL" id="VWPK01000035">
    <property type="protein sequence ID" value="KAA5610270.1"/>
    <property type="molecule type" value="Genomic_DNA"/>
</dbReference>
<dbReference type="PANTHER" id="PTHR33175">
    <property type="entry name" value="DNA-BINDING PROTEIN HU"/>
    <property type="match status" value="1"/>
</dbReference>
<dbReference type="NCBIfam" id="TIGR00987">
    <property type="entry name" value="himA"/>
    <property type="match status" value="1"/>
</dbReference>
<evidence type="ECO:0000256" key="7">
    <source>
        <dbReference type="ARBA" id="ARBA00023172"/>
    </source>
</evidence>
<dbReference type="PANTHER" id="PTHR33175:SF2">
    <property type="entry name" value="INTEGRATION HOST FACTOR SUBUNIT ALPHA"/>
    <property type="match status" value="1"/>
</dbReference>
<dbReference type="GO" id="GO:0030527">
    <property type="term" value="F:structural constituent of chromatin"/>
    <property type="evidence" value="ECO:0007669"/>
    <property type="project" value="InterPro"/>
</dbReference>
<evidence type="ECO:0000256" key="1">
    <source>
        <dbReference type="ARBA" id="ARBA00010529"/>
    </source>
</evidence>
<keyword evidence="3 8" id="KW-0810">Translation regulation</keyword>
<dbReference type="SMART" id="SM00411">
    <property type="entry name" value="BHL"/>
    <property type="match status" value="1"/>
</dbReference>
<dbReference type="GO" id="GO:0005829">
    <property type="term" value="C:cytosol"/>
    <property type="evidence" value="ECO:0007669"/>
    <property type="project" value="TreeGrafter"/>
</dbReference>
<dbReference type="InterPro" id="IPR010992">
    <property type="entry name" value="IHF-like_DNA-bd_dom_sf"/>
</dbReference>
<dbReference type="HAMAP" id="MF_00380">
    <property type="entry name" value="IHF_alpha"/>
    <property type="match status" value="1"/>
</dbReference>
<keyword evidence="7 8" id="KW-0233">DNA recombination</keyword>
<accession>A0A5M6IPQ8</accession>
<dbReference type="AlphaFoldDB" id="A0A5M6IPQ8"/>
<protein>
    <recommendedName>
        <fullName evidence="2 8">Integration host factor subunit alpha</fullName>
        <shortName evidence="8">IHF-alpha</shortName>
    </recommendedName>
</protein>
<sequence length="106" mass="11763">MSTLTRAHLTEKLHTEVGLSQSECANLLEAVLERVASTLEAGESVKISGFATFAVRQKGQRIGRNPKTLAEVPILPRRVVTFRPSQTLKARVNHATPLREDEEEED</sequence>
<comment type="subunit">
    <text evidence="8 10">Heterodimer of an alpha and a beta chain.</text>
</comment>
<dbReference type="RefSeq" id="WP_150042647.1">
    <property type="nucleotide sequence ID" value="NZ_OW485601.1"/>
</dbReference>
<dbReference type="GO" id="GO:0009893">
    <property type="term" value="P:positive regulation of metabolic process"/>
    <property type="evidence" value="ECO:0007669"/>
    <property type="project" value="UniProtKB-ARBA"/>
</dbReference>
<dbReference type="SUPFAM" id="SSF47729">
    <property type="entry name" value="IHF-like DNA-binding proteins"/>
    <property type="match status" value="1"/>
</dbReference>
<dbReference type="PROSITE" id="PS00045">
    <property type="entry name" value="HISTONE_LIKE"/>
    <property type="match status" value="1"/>
</dbReference>
<dbReference type="NCBIfam" id="NF001401">
    <property type="entry name" value="PRK00285.1"/>
    <property type="match status" value="1"/>
</dbReference>
<comment type="similarity">
    <text evidence="1 8 9">Belongs to the bacterial histone-like protein family.</text>
</comment>
<keyword evidence="12" id="KW-1185">Reference proteome</keyword>
<dbReference type="GO" id="GO:0006417">
    <property type="term" value="P:regulation of translation"/>
    <property type="evidence" value="ECO:0007669"/>
    <property type="project" value="UniProtKB-UniRule"/>
</dbReference>
<reference evidence="11 12" key="1">
    <citation type="submission" date="2019-09" db="EMBL/GenBank/DDBJ databases">
        <title>Genome sequence of Rhodovastum atsumiense, a diverse member of the Acetobacteraceae family of non-sulfur purple photosynthetic bacteria.</title>
        <authorList>
            <person name="Meyer T."/>
            <person name="Kyndt J."/>
        </authorList>
    </citation>
    <scope>NUCLEOTIDE SEQUENCE [LARGE SCALE GENOMIC DNA]</scope>
    <source>
        <strain evidence="11 12">DSM 21279</strain>
    </source>
</reference>
<dbReference type="GO" id="GO:0006310">
    <property type="term" value="P:DNA recombination"/>
    <property type="evidence" value="ECO:0007669"/>
    <property type="project" value="UniProtKB-UniRule"/>
</dbReference>
<comment type="caution">
    <text evidence="11">The sequence shown here is derived from an EMBL/GenBank/DDBJ whole genome shotgun (WGS) entry which is preliminary data.</text>
</comment>
<proteinExistence type="inferred from homology"/>
<dbReference type="OrthoDB" id="9804203at2"/>
<evidence type="ECO:0000256" key="8">
    <source>
        <dbReference type="HAMAP-Rule" id="MF_00380"/>
    </source>
</evidence>